<gene>
    <name evidence="2" type="ORF">EYF80_021303</name>
</gene>
<dbReference type="AlphaFoldDB" id="A0A4Z2HRZ2"/>
<accession>A0A4Z2HRZ2</accession>
<evidence type="ECO:0000256" key="1">
    <source>
        <dbReference type="SAM" id="MobiDB-lite"/>
    </source>
</evidence>
<evidence type="ECO:0000313" key="2">
    <source>
        <dbReference type="EMBL" id="TNN68518.1"/>
    </source>
</evidence>
<proteinExistence type="predicted"/>
<reference evidence="2 3" key="1">
    <citation type="submission" date="2019-03" db="EMBL/GenBank/DDBJ databases">
        <title>First draft genome of Liparis tanakae, snailfish: a comprehensive survey of snailfish specific genes.</title>
        <authorList>
            <person name="Kim W."/>
            <person name="Song I."/>
            <person name="Jeong J.-H."/>
            <person name="Kim D."/>
            <person name="Kim S."/>
            <person name="Ryu S."/>
            <person name="Song J.Y."/>
            <person name="Lee S.K."/>
        </authorList>
    </citation>
    <scope>NUCLEOTIDE SEQUENCE [LARGE SCALE GENOMIC DNA]</scope>
    <source>
        <tissue evidence="2">Muscle</tissue>
    </source>
</reference>
<comment type="caution">
    <text evidence="2">The sequence shown here is derived from an EMBL/GenBank/DDBJ whole genome shotgun (WGS) entry which is preliminary data.</text>
</comment>
<feature type="region of interest" description="Disordered" evidence="1">
    <location>
        <begin position="104"/>
        <end position="144"/>
    </location>
</feature>
<protein>
    <submittedName>
        <fullName evidence="2">Uncharacterized protein</fullName>
    </submittedName>
</protein>
<keyword evidence="3" id="KW-1185">Reference proteome</keyword>
<dbReference type="EMBL" id="SRLO01000189">
    <property type="protein sequence ID" value="TNN68518.1"/>
    <property type="molecule type" value="Genomic_DNA"/>
</dbReference>
<organism evidence="2 3">
    <name type="scientific">Liparis tanakae</name>
    <name type="common">Tanaka's snailfish</name>
    <dbReference type="NCBI Taxonomy" id="230148"/>
    <lineage>
        <taxon>Eukaryota</taxon>
        <taxon>Metazoa</taxon>
        <taxon>Chordata</taxon>
        <taxon>Craniata</taxon>
        <taxon>Vertebrata</taxon>
        <taxon>Euteleostomi</taxon>
        <taxon>Actinopterygii</taxon>
        <taxon>Neopterygii</taxon>
        <taxon>Teleostei</taxon>
        <taxon>Neoteleostei</taxon>
        <taxon>Acanthomorphata</taxon>
        <taxon>Eupercaria</taxon>
        <taxon>Perciformes</taxon>
        <taxon>Cottioidei</taxon>
        <taxon>Cottales</taxon>
        <taxon>Liparidae</taxon>
        <taxon>Liparis</taxon>
    </lineage>
</organism>
<evidence type="ECO:0000313" key="3">
    <source>
        <dbReference type="Proteomes" id="UP000314294"/>
    </source>
</evidence>
<dbReference type="Proteomes" id="UP000314294">
    <property type="component" value="Unassembled WGS sequence"/>
</dbReference>
<name>A0A4Z2HRZ2_9TELE</name>
<sequence length="144" mass="16384">MWRGNGRRNKRKGRHRHARDWSGVYSTCQIREDKCLRAGETEYTEELGDQRRGIHFFLCKTRRGRPKLGWDESLVGGRRPMTDIDSPAVYSSLIAAKLEDEAAEVGRHLPSPTRSVHTDRDAAGPDGAGRQRPKGGREWEEESV</sequence>